<reference evidence="9 10" key="1">
    <citation type="submission" date="2018-11" db="EMBL/GenBank/DDBJ databases">
        <title>Chryseotalea sanarue gen. nov., sp., nov., a member of the family Cytophagaceae, isolated from a brackish lake in Hamamatsu Japan.</title>
        <authorList>
            <person name="Maejima Y."/>
            <person name="Iino T."/>
            <person name="Muraguchi Y."/>
            <person name="Fukuda K."/>
            <person name="Ohkuma M."/>
            <person name="Moriuchi R."/>
            <person name="Dohra H."/>
            <person name="Kimbara K."/>
            <person name="Shintani M."/>
        </authorList>
    </citation>
    <scope>NUCLEOTIDE SEQUENCE [LARGE SCALE GENOMIC DNA]</scope>
    <source>
        <strain evidence="9 10">Ys</strain>
    </source>
</reference>
<dbReference type="CDD" id="cd07037">
    <property type="entry name" value="TPP_PYR_MenD"/>
    <property type="match status" value="1"/>
</dbReference>
<dbReference type="GO" id="GO:0000287">
    <property type="term" value="F:magnesium ion binding"/>
    <property type="evidence" value="ECO:0007669"/>
    <property type="project" value="UniProtKB-UniRule"/>
</dbReference>
<dbReference type="AlphaFoldDB" id="A0A401U8Z4"/>
<comment type="function">
    <text evidence="6">Catalyzes the thiamine diphosphate-dependent decarboxylation of 2-oxoglutarate and the subsequent addition of the resulting succinic semialdehyde-thiamine pyrophosphate anion to isochorismate to yield 2-succinyl-5-enolpyruvyl-6-hydroxy-3-cyclohexene-1-carboxylate (SEPHCHC).</text>
</comment>
<dbReference type="EMBL" id="BHXQ01000003">
    <property type="protein sequence ID" value="GCC51361.1"/>
    <property type="molecule type" value="Genomic_DNA"/>
</dbReference>
<dbReference type="Pfam" id="PF16582">
    <property type="entry name" value="TPP_enzyme_M_2"/>
    <property type="match status" value="1"/>
</dbReference>
<comment type="catalytic activity">
    <reaction evidence="6">
        <text>isochorismate + 2-oxoglutarate + H(+) = 5-enolpyruvoyl-6-hydroxy-2-succinyl-cyclohex-3-ene-1-carboxylate + CO2</text>
        <dbReference type="Rhea" id="RHEA:25593"/>
        <dbReference type="ChEBI" id="CHEBI:15378"/>
        <dbReference type="ChEBI" id="CHEBI:16526"/>
        <dbReference type="ChEBI" id="CHEBI:16810"/>
        <dbReference type="ChEBI" id="CHEBI:29780"/>
        <dbReference type="ChEBI" id="CHEBI:58818"/>
        <dbReference type="EC" id="2.2.1.9"/>
    </reaction>
</comment>
<dbReference type="GO" id="GO:0030976">
    <property type="term" value="F:thiamine pyrophosphate binding"/>
    <property type="evidence" value="ECO:0007669"/>
    <property type="project" value="UniProtKB-UniRule"/>
</dbReference>
<dbReference type="GO" id="GO:0009234">
    <property type="term" value="P:menaquinone biosynthetic process"/>
    <property type="evidence" value="ECO:0007669"/>
    <property type="project" value="UniProtKB-UniRule"/>
</dbReference>
<dbReference type="NCBIfam" id="TIGR00173">
    <property type="entry name" value="menD"/>
    <property type="match status" value="1"/>
</dbReference>
<dbReference type="Gene3D" id="3.40.50.970">
    <property type="match status" value="2"/>
</dbReference>
<dbReference type="Pfam" id="PF02776">
    <property type="entry name" value="TPP_enzyme_N"/>
    <property type="match status" value="1"/>
</dbReference>
<dbReference type="PIRSF" id="PIRSF004983">
    <property type="entry name" value="MenD"/>
    <property type="match status" value="1"/>
</dbReference>
<comment type="caution">
    <text evidence="9">The sequence shown here is derived from an EMBL/GenBank/DDBJ whole genome shotgun (WGS) entry which is preliminary data.</text>
</comment>
<dbReference type="UniPathway" id="UPA00079"/>
<comment type="cofactor">
    <cofactor evidence="6">
        <name>thiamine diphosphate</name>
        <dbReference type="ChEBI" id="CHEBI:58937"/>
    </cofactor>
    <text evidence="6">Binds 1 thiamine pyrophosphate per subunit.</text>
</comment>
<dbReference type="UniPathway" id="UPA01057">
    <property type="reaction ID" value="UER00164"/>
</dbReference>
<dbReference type="GO" id="GO:0030145">
    <property type="term" value="F:manganese ion binding"/>
    <property type="evidence" value="ECO:0007669"/>
    <property type="project" value="UniProtKB-UniRule"/>
</dbReference>
<evidence type="ECO:0000256" key="1">
    <source>
        <dbReference type="ARBA" id="ARBA00022679"/>
    </source>
</evidence>
<dbReference type="PANTHER" id="PTHR42916:SF1">
    <property type="entry name" value="PROTEIN PHYLLO, CHLOROPLASTIC"/>
    <property type="match status" value="1"/>
</dbReference>
<dbReference type="InterPro" id="IPR032264">
    <property type="entry name" value="MenD_middle"/>
</dbReference>
<dbReference type="SUPFAM" id="SSF52518">
    <property type="entry name" value="Thiamin diphosphate-binding fold (THDP-binding)"/>
    <property type="match status" value="2"/>
</dbReference>
<dbReference type="InterPro" id="IPR004433">
    <property type="entry name" value="MenaQ_synth_MenD"/>
</dbReference>
<dbReference type="Proteomes" id="UP000288227">
    <property type="component" value="Unassembled WGS sequence"/>
</dbReference>
<dbReference type="EC" id="2.2.1.9" evidence="6"/>
<dbReference type="InterPro" id="IPR029061">
    <property type="entry name" value="THDP-binding"/>
</dbReference>
<evidence type="ECO:0000313" key="10">
    <source>
        <dbReference type="Proteomes" id="UP000288227"/>
    </source>
</evidence>
<accession>A0A401U8Z4</accession>
<proteinExistence type="inferred from homology"/>
<evidence type="ECO:0000256" key="2">
    <source>
        <dbReference type="ARBA" id="ARBA00022723"/>
    </source>
</evidence>
<evidence type="ECO:0000256" key="3">
    <source>
        <dbReference type="ARBA" id="ARBA00022842"/>
    </source>
</evidence>
<comment type="subunit">
    <text evidence="6">Homodimer.</text>
</comment>
<keyword evidence="5 6" id="KW-0464">Manganese</keyword>
<comment type="cofactor">
    <cofactor evidence="6">
        <name>Mg(2+)</name>
        <dbReference type="ChEBI" id="CHEBI:18420"/>
    </cofactor>
    <cofactor evidence="6">
        <name>Mn(2+)</name>
        <dbReference type="ChEBI" id="CHEBI:29035"/>
    </cofactor>
</comment>
<evidence type="ECO:0000259" key="8">
    <source>
        <dbReference type="Pfam" id="PF16582"/>
    </source>
</evidence>
<dbReference type="PANTHER" id="PTHR42916">
    <property type="entry name" value="2-SUCCINYL-5-ENOLPYRUVYL-6-HYDROXY-3-CYCLOHEXENE-1-CARBOXYLATE SYNTHASE"/>
    <property type="match status" value="1"/>
</dbReference>
<sequence length="574" mass="64790">MQPIYNIAEICAQKRVKHVVLCPGSRCAPLTLAFSRQGSFSIKVLSDERSAAFVALGMAQQSKQTVVLICTSGSALYNFAPAVAEAFFSGIPLLILSGDRPTEWIGQQDGQTIFQQDIFGKHVKRFIQLPQEYAHPDNIWTINRSVNEALNLANNEQPGPVHINVPLREPLYPVNNQPVHFVKDVRIINNTPKEFLLSDESKALLIKHWKQYNKVLIVAGQQPANRALTQLLQFNIEKHNLPVLADIISNQHKLIQAIKHADAFLGQAPDSLKESLHPELLITFGAGIIAKQVKLFLRKHKAIVHWHIGTEEQQADTYQSLTHTASVSPESFFNFLSTLDKKESFDKQKKENYQQVWQLEEQKAQALISGFFPAEMLGEFEMVNEIIKQLPNDTNLHLANSMSVRYANYVGLTEKHSSTEIFANRGTSGIDGCTSTVVGHCLANPEKLQVLITGDIAFFYDRNAFWHSYALPNLRIVLLNNHGGVIFKLIDGPADLKEVDEYFVAKQKLSAKYLCAEYGIDHLVIDSRKKVNNQIKNFFENDGTPKILEIETDTNLNKTIFESFKKKLKERYES</sequence>
<feature type="domain" description="Menaquinone biosynthesis protein MenD middle" evidence="8">
    <location>
        <begin position="206"/>
        <end position="397"/>
    </location>
</feature>
<evidence type="ECO:0000259" key="7">
    <source>
        <dbReference type="Pfam" id="PF02776"/>
    </source>
</evidence>
<gene>
    <name evidence="6" type="primary">menD</name>
    <name evidence="9" type="ORF">SanaruYs_15860</name>
</gene>
<name>A0A401U8Z4_9BACT</name>
<keyword evidence="6" id="KW-0474">Menaquinone biosynthesis</keyword>
<evidence type="ECO:0000256" key="4">
    <source>
        <dbReference type="ARBA" id="ARBA00023052"/>
    </source>
</evidence>
<evidence type="ECO:0000313" key="9">
    <source>
        <dbReference type="EMBL" id="GCC51361.1"/>
    </source>
</evidence>
<keyword evidence="1 6" id="KW-0808">Transferase</keyword>
<dbReference type="GO" id="GO:0070204">
    <property type="term" value="F:2-succinyl-5-enolpyruvyl-6-hydroxy-3-cyclohexene-1-carboxylic-acid synthase activity"/>
    <property type="evidence" value="ECO:0007669"/>
    <property type="project" value="UniProtKB-UniRule"/>
</dbReference>
<keyword evidence="10" id="KW-1185">Reference proteome</keyword>
<keyword evidence="4 6" id="KW-0786">Thiamine pyrophosphate</keyword>
<comment type="pathway">
    <text evidence="6">Quinol/quinone metabolism; menaquinone biosynthesis.</text>
</comment>
<protein>
    <recommendedName>
        <fullName evidence="6">2-succinyl-5-enolpyruvyl-6-hydroxy-3-cyclohexene-1-carboxylate synthase</fullName>
        <shortName evidence="6">SEPHCHC synthase</shortName>
        <ecNumber evidence="6">2.2.1.9</ecNumber>
    </recommendedName>
    <alternativeName>
        <fullName evidence="6">Menaquinone biosynthesis protein MenD</fullName>
    </alternativeName>
</protein>
<keyword evidence="3 6" id="KW-0460">Magnesium</keyword>
<dbReference type="OrthoDB" id="9791859at2"/>
<comment type="pathway">
    <text evidence="6">Quinol/quinone metabolism; 1,4-dihydroxy-2-naphthoate biosynthesis; 1,4-dihydroxy-2-naphthoate from chorismate: step 2/7.</text>
</comment>
<dbReference type="RefSeq" id="WP_160118613.1">
    <property type="nucleotide sequence ID" value="NZ_BHXQ01000003.1"/>
</dbReference>
<dbReference type="HAMAP" id="MF_01659">
    <property type="entry name" value="MenD"/>
    <property type="match status" value="1"/>
</dbReference>
<evidence type="ECO:0000256" key="5">
    <source>
        <dbReference type="ARBA" id="ARBA00023211"/>
    </source>
</evidence>
<dbReference type="CDD" id="cd02009">
    <property type="entry name" value="TPP_SHCHC_synthase"/>
    <property type="match status" value="1"/>
</dbReference>
<organism evidence="9 10">
    <name type="scientific">Chryseotalea sanaruensis</name>
    <dbReference type="NCBI Taxonomy" id="2482724"/>
    <lineage>
        <taxon>Bacteria</taxon>
        <taxon>Pseudomonadati</taxon>
        <taxon>Bacteroidota</taxon>
        <taxon>Cytophagia</taxon>
        <taxon>Cytophagales</taxon>
        <taxon>Chryseotaleaceae</taxon>
        <taxon>Chryseotalea</taxon>
    </lineage>
</organism>
<keyword evidence="2 6" id="KW-0479">Metal-binding</keyword>
<comment type="similarity">
    <text evidence="6">Belongs to the TPP enzyme family. MenD subfamily.</text>
</comment>
<dbReference type="InterPro" id="IPR012001">
    <property type="entry name" value="Thiamin_PyroP_enz_TPP-bd_dom"/>
</dbReference>
<dbReference type="Gene3D" id="3.40.50.1220">
    <property type="entry name" value="TPP-binding domain"/>
    <property type="match status" value="1"/>
</dbReference>
<feature type="domain" description="Thiamine pyrophosphate enzyme N-terminal TPP-binding" evidence="7">
    <location>
        <begin position="7"/>
        <end position="114"/>
    </location>
</feature>
<evidence type="ECO:0000256" key="6">
    <source>
        <dbReference type="HAMAP-Rule" id="MF_01659"/>
    </source>
</evidence>